<dbReference type="Proteomes" id="UP000295070">
    <property type="component" value="Chromosome 18"/>
</dbReference>
<comment type="caution">
    <text evidence="2">The sequence shown here is derived from an EMBL/GenBank/DDBJ whole genome shotgun (WGS) entry which is preliminary data.</text>
</comment>
<keyword evidence="3" id="KW-1185">Reference proteome</keyword>
<feature type="compositionally biased region" description="Acidic residues" evidence="1">
    <location>
        <begin position="61"/>
        <end position="74"/>
    </location>
</feature>
<protein>
    <submittedName>
        <fullName evidence="2">Uncharacterized protein</fullName>
    </submittedName>
</protein>
<evidence type="ECO:0000313" key="3">
    <source>
        <dbReference type="Proteomes" id="UP000295070"/>
    </source>
</evidence>
<dbReference type="AlphaFoldDB" id="A0A484CA21"/>
<accession>A0A484CA21</accession>
<reference evidence="2 3" key="1">
    <citation type="submission" date="2019-01" db="EMBL/GenBank/DDBJ databases">
        <title>A chromosome-scale genome assembly of the yellow perch, Perca flavescens.</title>
        <authorList>
            <person name="Feron R."/>
            <person name="Morvezen R."/>
            <person name="Bestin A."/>
            <person name="Haffray P."/>
            <person name="Klopp C."/>
            <person name="Zahm M."/>
            <person name="Cabau C."/>
            <person name="Roques C."/>
            <person name="Donnadieu C."/>
            <person name="Bouchez O."/>
            <person name="Christie M."/>
            <person name="Larson W."/>
            <person name="Guiguen Y."/>
        </authorList>
    </citation>
    <scope>NUCLEOTIDE SEQUENCE [LARGE SCALE GENOMIC DNA]</scope>
    <source>
        <strain evidence="2">YP-PL-M2</strain>
        <tissue evidence="2">Blood</tissue>
    </source>
</reference>
<name>A0A484CA21_PERFV</name>
<gene>
    <name evidence="2" type="ORF">EPR50_G00187360</name>
</gene>
<organism evidence="2 3">
    <name type="scientific">Perca flavescens</name>
    <name type="common">American yellow perch</name>
    <name type="synonym">Morone flavescens</name>
    <dbReference type="NCBI Taxonomy" id="8167"/>
    <lineage>
        <taxon>Eukaryota</taxon>
        <taxon>Metazoa</taxon>
        <taxon>Chordata</taxon>
        <taxon>Craniata</taxon>
        <taxon>Vertebrata</taxon>
        <taxon>Euteleostomi</taxon>
        <taxon>Actinopterygii</taxon>
        <taxon>Neopterygii</taxon>
        <taxon>Teleostei</taxon>
        <taxon>Neoteleostei</taxon>
        <taxon>Acanthomorphata</taxon>
        <taxon>Eupercaria</taxon>
        <taxon>Perciformes</taxon>
        <taxon>Percoidei</taxon>
        <taxon>Percidae</taxon>
        <taxon>Percinae</taxon>
        <taxon>Perca</taxon>
    </lineage>
</organism>
<feature type="region of interest" description="Disordered" evidence="1">
    <location>
        <begin position="57"/>
        <end position="93"/>
    </location>
</feature>
<dbReference type="EMBL" id="SCKG01000018">
    <property type="protein sequence ID" value="TDH00356.1"/>
    <property type="molecule type" value="Genomic_DNA"/>
</dbReference>
<proteinExistence type="predicted"/>
<evidence type="ECO:0000313" key="2">
    <source>
        <dbReference type="EMBL" id="TDH00356.1"/>
    </source>
</evidence>
<evidence type="ECO:0000256" key="1">
    <source>
        <dbReference type="SAM" id="MobiDB-lite"/>
    </source>
</evidence>
<sequence>MASDNKTNHISIECVENADGFPGVVIYDDKTFPIPSQQDVIEWHASGSYSSVRPFQIAHDDNEDPATLDWDPPETDSNLPHSLQGEEEVKRMT</sequence>